<dbReference type="GO" id="GO:0031982">
    <property type="term" value="C:vesicle"/>
    <property type="evidence" value="ECO:0007669"/>
    <property type="project" value="TreeGrafter"/>
</dbReference>
<feature type="compositionally biased region" description="Basic and acidic residues" evidence="2">
    <location>
        <begin position="502"/>
        <end position="542"/>
    </location>
</feature>
<feature type="region of interest" description="Disordered" evidence="2">
    <location>
        <begin position="949"/>
        <end position="996"/>
    </location>
</feature>
<dbReference type="Gene3D" id="1.10.287.110">
    <property type="entry name" value="DnaJ domain"/>
    <property type="match status" value="1"/>
</dbReference>
<sequence length="1569" mass="181387">MENLSHSRQPNKSGNTTLSKKACNGSSNNFVTRTTYDDVFGGQPKFGVPSLAPRVDDYSEIFGGFHASRAGSIPVLDLPVVEEEDVFFDVSSSGFDYDEVFGGGGGYFDGRGFAVSFEELLMEQSNGVGCCGDVDSSEEAWTPAETESLAEESNHSGKNQSLSNRDSYESIDGSMEFNISYHKANQRSDEDMLNGITHVTQVHDVTGYAFLVNKTTPLGKTYNENPSLQMTDDNNFEMDFSGRQKNLRKTMSHPANSNACEQTFESGCKSQRGYRRNSSLPNETFVTISEVSLRTLPSEVPPPCRPAPLLDEKKGDFSEVTKNFETIASEGTAGDTSPPFFDVEVDASSSAAASAAAMKEAMEKAQARLKNAKELLERKRERRHSRKERKDKEGKVFSNVDGPSIKDEGVHASYERQENGMTYSVREERPKVLKTTRAVSDSIEAQKLFNVDKTSEIYGQYDKLDGTGEWKEATQFFELVRTDRPQAFEQAKSDEIFVPNTKIHDLGQKDNKGAMEPVDHLQVNDKKTKANSEDSKGGENGRKLKVTRVACEQLENNGRSEASKAARRHKGHEKKTKVVQEVCERGENEKKLRMVRHLVENEEKPTVDQSAKPENLVEVQQKDNRSEHEKAIKHAENEQLLKEANRIMANERRSKGSFEREDDEKRQRDAFKREESDRKLKEAREREETENRVREALEQMENEKRLKEEHEKKRREALEQMENEKRLKVEREKKQRETLEQMENEKRLEEEREKKRRETLEQMENEKRLKEEREKKRRETLEQIENEKRLKEKREKKRRETLEQMENEKRLKEEREKKRRETLEQMENEKRLEEERERKRREEQMENEKRLKEEREKKRREEQMENEKRLIEECEKKRREAFELEQNERRLKEFIVQEENEKKQREASESEENEKRLKEAHGLEAMGKRLDAEFERGDNIRTLRQVQETAECEMRSKEAFEKEVTGNISKEARVETEDRLSEDGETEDLKGLSRAHEQTCWDENGKKLKMAEGSPVHVVEEDLRGSDKACNLDDIENLQAARLASQHEANSNKVHKNVTFSHEGNGNIQTEPRDNEIGSQAVETENVLVDGEFEVPSLAQGNLEHEELTLKMEDVAEPFLQDHSAKRTSQSEIFQSAFQMDSETKKQGKKIADEWGQRENNIREAQVGLNQKENKDKFMPTQNERKMEAAQPSVSEGKGNIHKTAQRMNVSQSAERKEKNVNKTRTSEKKEVERIKRERELEKERLRKIEEEREREREREKDRMAVDLATLEARERAHAEVRERQERNAVERATSEARQRALTEARERLEKACAEAKEKTFGERSSMEARLRAERAAVERATAEARERAVEKAMAERVAFESKERVERTFSEKFSASSRNGSMRPNSSSSDLQDQKFQRANSFSSSKYHYSVHGGSSNTDRSEGVEGESAQRCKARLERHQRTAERAAKALAEKNMRDLLVQREQTERNRLAETLDADVKRWSSGKEGNLRALLSTLQYILGPDNGWHPIPLTEVITSPAVKKAYRKATLCVHPDKLQQRGASIQQKYICEKVFDLLKEAWNKFNSEER</sequence>
<keyword evidence="5" id="KW-1185">Reference proteome</keyword>
<feature type="compositionally biased region" description="Polar residues" evidence="2">
    <location>
        <begin position="1398"/>
        <end position="1419"/>
    </location>
</feature>
<feature type="region of interest" description="Disordered" evidence="2">
    <location>
        <begin position="890"/>
        <end position="924"/>
    </location>
</feature>
<feature type="region of interest" description="Disordered" evidence="2">
    <location>
        <begin position="599"/>
        <end position="871"/>
    </location>
</feature>
<dbReference type="EMBL" id="JANJYJ010000003">
    <property type="protein sequence ID" value="KAK3224155.1"/>
    <property type="molecule type" value="Genomic_DNA"/>
</dbReference>
<feature type="compositionally biased region" description="Polar residues" evidence="2">
    <location>
        <begin position="156"/>
        <end position="165"/>
    </location>
</feature>
<dbReference type="PANTHER" id="PTHR23172:SF87">
    <property type="entry name" value="CHAPERONE DNAJ-DOMAIN SUPERFAMILY PROTEIN"/>
    <property type="match status" value="1"/>
</dbReference>
<dbReference type="GO" id="GO:0005737">
    <property type="term" value="C:cytoplasm"/>
    <property type="evidence" value="ECO:0007669"/>
    <property type="project" value="TreeGrafter"/>
</dbReference>
<feature type="domain" description="J" evidence="3">
    <location>
        <begin position="1505"/>
        <end position="1569"/>
    </location>
</feature>
<feature type="region of interest" description="Disordered" evidence="2">
    <location>
        <begin position="1277"/>
        <end position="1302"/>
    </location>
</feature>
<keyword evidence="1" id="KW-0175">Coiled coil</keyword>
<accession>A0AAE0EF34</accession>
<dbReference type="GO" id="GO:0030276">
    <property type="term" value="F:clathrin binding"/>
    <property type="evidence" value="ECO:0007669"/>
    <property type="project" value="TreeGrafter"/>
</dbReference>
<feature type="compositionally biased region" description="Basic and acidic residues" evidence="2">
    <location>
        <begin position="1172"/>
        <end position="1188"/>
    </location>
</feature>
<feature type="compositionally biased region" description="Polar residues" evidence="2">
    <location>
        <begin position="1047"/>
        <end position="1070"/>
    </location>
</feature>
<dbReference type="PANTHER" id="PTHR23172">
    <property type="entry name" value="AUXILIN/CYCLIN G-ASSOCIATED KINASE-RELATED"/>
    <property type="match status" value="1"/>
</dbReference>
<evidence type="ECO:0000313" key="4">
    <source>
        <dbReference type="EMBL" id="KAK3224155.1"/>
    </source>
</evidence>
<feature type="region of interest" description="Disordered" evidence="2">
    <location>
        <begin position="1"/>
        <end position="21"/>
    </location>
</feature>
<dbReference type="PROSITE" id="PS50076">
    <property type="entry name" value="DNAJ_2"/>
    <property type="match status" value="1"/>
</dbReference>
<feature type="region of interest" description="Disordered" evidence="2">
    <location>
        <begin position="1137"/>
        <end position="1240"/>
    </location>
</feature>
<name>A0AAE0EF34_9ROSI</name>
<dbReference type="InterPro" id="IPR036869">
    <property type="entry name" value="J_dom_sf"/>
</dbReference>
<evidence type="ECO:0000256" key="2">
    <source>
        <dbReference type="SAM" id="MobiDB-lite"/>
    </source>
</evidence>
<feature type="compositionally biased region" description="Basic residues" evidence="2">
    <location>
        <begin position="565"/>
        <end position="575"/>
    </location>
</feature>
<organism evidence="4 5">
    <name type="scientific">Dipteronia sinensis</name>
    <dbReference type="NCBI Taxonomy" id="43782"/>
    <lineage>
        <taxon>Eukaryota</taxon>
        <taxon>Viridiplantae</taxon>
        <taxon>Streptophyta</taxon>
        <taxon>Embryophyta</taxon>
        <taxon>Tracheophyta</taxon>
        <taxon>Spermatophyta</taxon>
        <taxon>Magnoliopsida</taxon>
        <taxon>eudicotyledons</taxon>
        <taxon>Gunneridae</taxon>
        <taxon>Pentapetalae</taxon>
        <taxon>rosids</taxon>
        <taxon>malvids</taxon>
        <taxon>Sapindales</taxon>
        <taxon>Sapindaceae</taxon>
        <taxon>Hippocastanoideae</taxon>
        <taxon>Acereae</taxon>
        <taxon>Dipteronia</taxon>
    </lineage>
</organism>
<reference evidence="4" key="1">
    <citation type="journal article" date="2023" name="Plant J.">
        <title>Genome sequences and population genomics provide insights into the demographic history, inbreeding, and mutation load of two 'living fossil' tree species of Dipteronia.</title>
        <authorList>
            <person name="Feng Y."/>
            <person name="Comes H.P."/>
            <person name="Chen J."/>
            <person name="Zhu S."/>
            <person name="Lu R."/>
            <person name="Zhang X."/>
            <person name="Li P."/>
            <person name="Qiu J."/>
            <person name="Olsen K.M."/>
            <person name="Qiu Y."/>
        </authorList>
    </citation>
    <scope>NUCLEOTIDE SEQUENCE</scope>
    <source>
        <strain evidence="4">NBL</strain>
    </source>
</reference>
<feature type="region of interest" description="Disordered" evidence="2">
    <location>
        <begin position="133"/>
        <end position="167"/>
    </location>
</feature>
<comment type="caution">
    <text evidence="4">The sequence shown here is derived from an EMBL/GenBank/DDBJ whole genome shotgun (WGS) entry which is preliminary data.</text>
</comment>
<dbReference type="GO" id="GO:0072583">
    <property type="term" value="P:clathrin-dependent endocytosis"/>
    <property type="evidence" value="ECO:0007669"/>
    <property type="project" value="TreeGrafter"/>
</dbReference>
<protein>
    <recommendedName>
        <fullName evidence="3">J domain-containing protein</fullName>
    </recommendedName>
</protein>
<feature type="compositionally biased region" description="Basic and acidic residues" evidence="2">
    <location>
        <begin position="620"/>
        <end position="871"/>
    </location>
</feature>
<evidence type="ECO:0000313" key="5">
    <source>
        <dbReference type="Proteomes" id="UP001281410"/>
    </source>
</evidence>
<feature type="compositionally biased region" description="Basic and acidic residues" evidence="2">
    <location>
        <begin position="1420"/>
        <end position="1445"/>
    </location>
</feature>
<dbReference type="FunFam" id="1.10.287.110:FF:000009">
    <property type="entry name" value="Auxilin-related protein 1"/>
    <property type="match status" value="1"/>
</dbReference>
<feature type="region of interest" description="Disordered" evidence="2">
    <location>
        <begin position="1356"/>
        <end position="1445"/>
    </location>
</feature>
<evidence type="ECO:0000259" key="3">
    <source>
        <dbReference type="PROSITE" id="PS50076"/>
    </source>
</evidence>
<feature type="region of interest" description="Disordered" evidence="2">
    <location>
        <begin position="376"/>
        <end position="407"/>
    </location>
</feature>
<feature type="compositionally biased region" description="Basic and acidic residues" evidence="2">
    <location>
        <begin position="952"/>
        <end position="996"/>
    </location>
</feature>
<dbReference type="Proteomes" id="UP001281410">
    <property type="component" value="Unassembled WGS sequence"/>
</dbReference>
<dbReference type="InterPro" id="IPR001623">
    <property type="entry name" value="DnaJ_domain"/>
</dbReference>
<feature type="region of interest" description="Disordered" evidence="2">
    <location>
        <begin position="1046"/>
        <end position="1083"/>
    </location>
</feature>
<feature type="compositionally biased region" description="Basic and acidic residues" evidence="2">
    <location>
        <begin position="1356"/>
        <end position="1371"/>
    </location>
</feature>
<feature type="compositionally biased region" description="Basic and acidic residues" evidence="2">
    <location>
        <begin position="1214"/>
        <end position="1240"/>
    </location>
</feature>
<dbReference type="GO" id="GO:0072318">
    <property type="term" value="P:clathrin coat disassembly"/>
    <property type="evidence" value="ECO:0007669"/>
    <property type="project" value="TreeGrafter"/>
</dbReference>
<feature type="compositionally biased region" description="Polar residues" evidence="2">
    <location>
        <begin position="1372"/>
        <end position="1392"/>
    </location>
</feature>
<gene>
    <name evidence="4" type="ORF">Dsin_011180</name>
</gene>
<evidence type="ECO:0000256" key="1">
    <source>
        <dbReference type="ARBA" id="ARBA00023054"/>
    </source>
</evidence>
<proteinExistence type="predicted"/>
<feature type="compositionally biased region" description="Basic and acidic residues" evidence="2">
    <location>
        <begin position="1142"/>
        <end position="1162"/>
    </location>
</feature>
<feature type="region of interest" description="Disordered" evidence="2">
    <location>
        <begin position="499"/>
        <end position="584"/>
    </location>
</feature>
<dbReference type="SUPFAM" id="SSF46565">
    <property type="entry name" value="Chaperone J-domain"/>
    <property type="match status" value="1"/>
</dbReference>